<dbReference type="GO" id="GO:0022627">
    <property type="term" value="C:cytosolic small ribosomal subunit"/>
    <property type="evidence" value="ECO:0007669"/>
    <property type="project" value="TreeGrafter"/>
</dbReference>
<dbReference type="PANTHER" id="PTHR33231:SF1">
    <property type="entry name" value="30S RIBOSOMAL PROTEIN"/>
    <property type="match status" value="1"/>
</dbReference>
<dbReference type="STRING" id="1802660.A2735_00705"/>
<keyword evidence="2" id="KW-0175">Coiled coil</keyword>
<evidence type="ECO:0000313" key="3">
    <source>
        <dbReference type="EMBL" id="OGM98214.1"/>
    </source>
</evidence>
<dbReference type="InterPro" id="IPR036567">
    <property type="entry name" value="RHF-like"/>
</dbReference>
<dbReference type="Gene3D" id="3.30.160.100">
    <property type="entry name" value="Ribosome hibernation promotion factor-like"/>
    <property type="match status" value="1"/>
</dbReference>
<dbReference type="Pfam" id="PF02482">
    <property type="entry name" value="Ribosomal_S30AE"/>
    <property type="match status" value="1"/>
</dbReference>
<dbReference type="GO" id="GO:0045900">
    <property type="term" value="P:negative regulation of translational elongation"/>
    <property type="evidence" value="ECO:0007669"/>
    <property type="project" value="TreeGrafter"/>
</dbReference>
<gene>
    <name evidence="3" type="ORF">A2735_00705</name>
</gene>
<dbReference type="AlphaFoldDB" id="A0A1F8EBD7"/>
<dbReference type="InterPro" id="IPR050574">
    <property type="entry name" value="HPF/YfiA_ribosome-assoc"/>
</dbReference>
<evidence type="ECO:0000256" key="1">
    <source>
        <dbReference type="ARBA" id="ARBA00022845"/>
    </source>
</evidence>
<evidence type="ECO:0000313" key="4">
    <source>
        <dbReference type="Proteomes" id="UP000178520"/>
    </source>
</evidence>
<sequence>MKINITTKNITLDEPLRVFIEQKIGALEKFVQKSPVSVSVEIGKPSRHHKTGSVFYAEVNLKVGGDLLRGEGSNKDLRTAINEARDELHIQIKKLKERRKDLSRKPKK</sequence>
<dbReference type="GO" id="GO:0043024">
    <property type="term" value="F:ribosomal small subunit binding"/>
    <property type="evidence" value="ECO:0007669"/>
    <property type="project" value="TreeGrafter"/>
</dbReference>
<dbReference type="EMBL" id="MGJA01000003">
    <property type="protein sequence ID" value="OGM98214.1"/>
    <property type="molecule type" value="Genomic_DNA"/>
</dbReference>
<evidence type="ECO:0000256" key="2">
    <source>
        <dbReference type="SAM" id="Coils"/>
    </source>
</evidence>
<protein>
    <submittedName>
        <fullName evidence="3">Ribosomal subunit interface protein</fullName>
    </submittedName>
</protein>
<dbReference type="Proteomes" id="UP000178520">
    <property type="component" value="Unassembled WGS sequence"/>
</dbReference>
<dbReference type="PANTHER" id="PTHR33231">
    <property type="entry name" value="30S RIBOSOMAL PROTEIN"/>
    <property type="match status" value="1"/>
</dbReference>
<proteinExistence type="predicted"/>
<name>A0A1F8EBD7_9BACT</name>
<dbReference type="NCBIfam" id="TIGR00741">
    <property type="entry name" value="yfiA"/>
    <property type="match status" value="1"/>
</dbReference>
<keyword evidence="1" id="KW-0810">Translation regulation</keyword>
<comment type="caution">
    <text evidence="3">The sequence shown here is derived from an EMBL/GenBank/DDBJ whole genome shotgun (WGS) entry which is preliminary data.</text>
</comment>
<dbReference type="InterPro" id="IPR003489">
    <property type="entry name" value="RHF/RaiA"/>
</dbReference>
<feature type="coiled-coil region" evidence="2">
    <location>
        <begin position="74"/>
        <end position="105"/>
    </location>
</feature>
<organism evidence="3 4">
    <name type="scientific">Candidatus Yanofskybacteria bacterium RIFCSPHIGHO2_01_FULL_41_21</name>
    <dbReference type="NCBI Taxonomy" id="1802660"/>
    <lineage>
        <taxon>Bacteria</taxon>
        <taxon>Candidatus Yanofskyibacteriota</taxon>
    </lineage>
</organism>
<reference evidence="3 4" key="1">
    <citation type="journal article" date="2016" name="Nat. Commun.">
        <title>Thousands of microbial genomes shed light on interconnected biogeochemical processes in an aquifer system.</title>
        <authorList>
            <person name="Anantharaman K."/>
            <person name="Brown C.T."/>
            <person name="Hug L.A."/>
            <person name="Sharon I."/>
            <person name="Castelle C.J."/>
            <person name="Probst A.J."/>
            <person name="Thomas B.C."/>
            <person name="Singh A."/>
            <person name="Wilkins M.J."/>
            <person name="Karaoz U."/>
            <person name="Brodie E.L."/>
            <person name="Williams K.H."/>
            <person name="Hubbard S.S."/>
            <person name="Banfield J.F."/>
        </authorList>
    </citation>
    <scope>NUCLEOTIDE SEQUENCE [LARGE SCALE GENOMIC DNA]</scope>
</reference>
<dbReference type="SUPFAM" id="SSF69754">
    <property type="entry name" value="Ribosome binding protein Y (YfiA homologue)"/>
    <property type="match status" value="1"/>
</dbReference>
<accession>A0A1F8EBD7</accession>